<dbReference type="SUPFAM" id="SSF55874">
    <property type="entry name" value="ATPase domain of HSP90 chaperone/DNA topoisomerase II/histidine kinase"/>
    <property type="match status" value="1"/>
</dbReference>
<comment type="subunit">
    <text evidence="18">At low DSF concentrations, interacts with RpfF.</text>
</comment>
<dbReference type="AlphaFoldDB" id="A0A4Q9H681"/>
<feature type="domain" description="CHASE" evidence="27">
    <location>
        <begin position="81"/>
        <end position="247"/>
    </location>
</feature>
<feature type="domain" description="PAC" evidence="26">
    <location>
        <begin position="425"/>
        <end position="477"/>
    </location>
</feature>
<dbReference type="InterPro" id="IPR036641">
    <property type="entry name" value="HPT_dom_sf"/>
</dbReference>
<dbReference type="SUPFAM" id="SSF47384">
    <property type="entry name" value="Homodimeric domain of signal transducing histidine kinase"/>
    <property type="match status" value="1"/>
</dbReference>
<evidence type="ECO:0000256" key="14">
    <source>
        <dbReference type="ARBA" id="ARBA00023012"/>
    </source>
</evidence>
<dbReference type="PROSITE" id="PS50839">
    <property type="entry name" value="CHASE"/>
    <property type="match status" value="1"/>
</dbReference>
<evidence type="ECO:0000259" key="23">
    <source>
        <dbReference type="PROSITE" id="PS50109"/>
    </source>
</evidence>
<feature type="domain" description="Response regulatory" evidence="24">
    <location>
        <begin position="757"/>
        <end position="875"/>
    </location>
</feature>
<feature type="domain" description="Histidine kinase" evidence="23">
    <location>
        <begin position="506"/>
        <end position="727"/>
    </location>
</feature>
<dbReference type="CDD" id="cd16922">
    <property type="entry name" value="HATPase_EvgS-ArcB-TorS-like"/>
    <property type="match status" value="1"/>
</dbReference>
<evidence type="ECO:0000256" key="8">
    <source>
        <dbReference type="ARBA" id="ARBA00022692"/>
    </source>
</evidence>
<dbReference type="GO" id="GO:0006355">
    <property type="term" value="P:regulation of DNA-templated transcription"/>
    <property type="evidence" value="ECO:0007669"/>
    <property type="project" value="InterPro"/>
</dbReference>
<keyword evidence="4" id="KW-1003">Cell membrane</keyword>
<evidence type="ECO:0000256" key="2">
    <source>
        <dbReference type="ARBA" id="ARBA00004429"/>
    </source>
</evidence>
<comment type="subcellular location">
    <subcellularLocation>
        <location evidence="2">Cell inner membrane</location>
        <topology evidence="2">Multi-pass membrane protein</topology>
    </subcellularLocation>
</comment>
<protein>
    <recommendedName>
        <fullName evidence="19">Sensory/regulatory protein RpfC</fullName>
        <ecNumber evidence="3">2.7.13.3</ecNumber>
    </recommendedName>
    <alternativeName>
        <fullName evidence="20">Virulence sensor protein BvgS</fullName>
    </alternativeName>
</protein>
<dbReference type="SUPFAM" id="SSF55785">
    <property type="entry name" value="PYP-like sensor domain (PAS domain)"/>
    <property type="match status" value="1"/>
</dbReference>
<dbReference type="PRINTS" id="PR00344">
    <property type="entry name" value="BCTRLSENSOR"/>
</dbReference>
<keyword evidence="7" id="KW-0808">Transferase</keyword>
<dbReference type="Gene3D" id="3.30.450.350">
    <property type="entry name" value="CHASE domain"/>
    <property type="match status" value="1"/>
</dbReference>
<evidence type="ECO:0000256" key="21">
    <source>
        <dbReference type="PROSITE-ProRule" id="PRU00169"/>
    </source>
</evidence>
<evidence type="ECO:0000256" key="3">
    <source>
        <dbReference type="ARBA" id="ARBA00012438"/>
    </source>
</evidence>
<organism evidence="28 29">
    <name type="scientific">Aquabacterium lacunae</name>
    <dbReference type="NCBI Taxonomy" id="2528630"/>
    <lineage>
        <taxon>Bacteria</taxon>
        <taxon>Pseudomonadati</taxon>
        <taxon>Pseudomonadota</taxon>
        <taxon>Betaproteobacteria</taxon>
        <taxon>Burkholderiales</taxon>
        <taxon>Aquabacterium</taxon>
    </lineage>
</organism>
<evidence type="ECO:0000256" key="12">
    <source>
        <dbReference type="ARBA" id="ARBA00022840"/>
    </source>
</evidence>
<evidence type="ECO:0000256" key="1">
    <source>
        <dbReference type="ARBA" id="ARBA00000085"/>
    </source>
</evidence>
<evidence type="ECO:0000256" key="13">
    <source>
        <dbReference type="ARBA" id="ARBA00022989"/>
    </source>
</evidence>
<keyword evidence="13 22" id="KW-1133">Transmembrane helix</keyword>
<feature type="transmembrane region" description="Helical" evidence="22">
    <location>
        <begin position="15"/>
        <end position="34"/>
    </location>
</feature>
<dbReference type="InterPro" id="IPR036097">
    <property type="entry name" value="HisK_dim/P_sf"/>
</dbReference>
<dbReference type="SUPFAM" id="SSF52172">
    <property type="entry name" value="CheY-like"/>
    <property type="match status" value="1"/>
</dbReference>
<dbReference type="InterPro" id="IPR013767">
    <property type="entry name" value="PAS_fold"/>
</dbReference>
<keyword evidence="10" id="KW-0547">Nucleotide-binding</keyword>
<dbReference type="InterPro" id="IPR003661">
    <property type="entry name" value="HisK_dim/P_dom"/>
</dbReference>
<dbReference type="GO" id="GO:0005524">
    <property type="term" value="F:ATP binding"/>
    <property type="evidence" value="ECO:0007669"/>
    <property type="project" value="UniProtKB-KW"/>
</dbReference>
<dbReference type="OrthoDB" id="8670869at2"/>
<dbReference type="SUPFAM" id="SSF47226">
    <property type="entry name" value="Histidine-containing phosphotransfer domain, HPT domain"/>
    <property type="match status" value="1"/>
</dbReference>
<evidence type="ECO:0000256" key="11">
    <source>
        <dbReference type="ARBA" id="ARBA00022777"/>
    </source>
</evidence>
<dbReference type="EC" id="2.7.13.3" evidence="3"/>
<dbReference type="Gene3D" id="1.10.287.130">
    <property type="match status" value="1"/>
</dbReference>
<evidence type="ECO:0000256" key="18">
    <source>
        <dbReference type="ARBA" id="ARBA00064003"/>
    </source>
</evidence>
<evidence type="ECO:0000259" key="27">
    <source>
        <dbReference type="PROSITE" id="PS50839"/>
    </source>
</evidence>
<dbReference type="InterPro" id="IPR005467">
    <property type="entry name" value="His_kinase_dom"/>
</dbReference>
<dbReference type="InterPro" id="IPR011006">
    <property type="entry name" value="CheY-like_superfamily"/>
</dbReference>
<evidence type="ECO:0000256" key="9">
    <source>
        <dbReference type="ARBA" id="ARBA00022729"/>
    </source>
</evidence>
<dbReference type="Gene3D" id="1.20.120.160">
    <property type="entry name" value="HPT domain"/>
    <property type="match status" value="1"/>
</dbReference>
<evidence type="ECO:0000256" key="4">
    <source>
        <dbReference type="ARBA" id="ARBA00022475"/>
    </source>
</evidence>
<evidence type="ECO:0000256" key="15">
    <source>
        <dbReference type="ARBA" id="ARBA00023026"/>
    </source>
</evidence>
<feature type="domain" description="PAS" evidence="25">
    <location>
        <begin position="351"/>
        <end position="422"/>
    </location>
</feature>
<dbReference type="InterPro" id="IPR035965">
    <property type="entry name" value="PAS-like_dom_sf"/>
</dbReference>
<dbReference type="SMART" id="SM00387">
    <property type="entry name" value="HATPase_c"/>
    <property type="match status" value="1"/>
</dbReference>
<dbReference type="Pfam" id="PF00072">
    <property type="entry name" value="Response_reg"/>
    <property type="match status" value="1"/>
</dbReference>
<evidence type="ECO:0000259" key="26">
    <source>
        <dbReference type="PROSITE" id="PS50113"/>
    </source>
</evidence>
<evidence type="ECO:0000256" key="6">
    <source>
        <dbReference type="ARBA" id="ARBA00022553"/>
    </source>
</evidence>
<dbReference type="CDD" id="cd17546">
    <property type="entry name" value="REC_hyHK_CKI1_RcsC-like"/>
    <property type="match status" value="1"/>
</dbReference>
<dbReference type="SMART" id="SM00091">
    <property type="entry name" value="PAS"/>
    <property type="match status" value="1"/>
</dbReference>
<comment type="function">
    <text evidence="17">Member of the two-component regulatory system BvgS/BvgA. Phosphorylates BvgA via a four-step phosphorelay in response to environmental signals.</text>
</comment>
<dbReference type="Pfam" id="PF02518">
    <property type="entry name" value="HATPase_c"/>
    <property type="match status" value="1"/>
</dbReference>
<dbReference type="InterPro" id="IPR001789">
    <property type="entry name" value="Sig_transdc_resp-reg_receiver"/>
</dbReference>
<evidence type="ECO:0000256" key="22">
    <source>
        <dbReference type="SAM" id="Phobius"/>
    </source>
</evidence>
<dbReference type="Gene3D" id="3.30.450.20">
    <property type="entry name" value="PAS domain"/>
    <property type="match status" value="1"/>
</dbReference>
<dbReference type="InterPro" id="IPR006189">
    <property type="entry name" value="CHASE_dom"/>
</dbReference>
<keyword evidence="11" id="KW-0418">Kinase</keyword>
<dbReference type="Pfam" id="PF01627">
    <property type="entry name" value="Hpt"/>
    <property type="match status" value="1"/>
</dbReference>
<evidence type="ECO:0000256" key="5">
    <source>
        <dbReference type="ARBA" id="ARBA00022519"/>
    </source>
</evidence>
<dbReference type="Pfam" id="PF00512">
    <property type="entry name" value="HisKA"/>
    <property type="match status" value="1"/>
</dbReference>
<reference evidence="28 29" key="1">
    <citation type="submission" date="2019-02" db="EMBL/GenBank/DDBJ databases">
        <title>Aquabacterium sp. strain KMB7.</title>
        <authorList>
            <person name="Chen W.-M."/>
        </authorList>
    </citation>
    <scope>NUCLEOTIDE SEQUENCE [LARGE SCALE GENOMIC DNA]</scope>
    <source>
        <strain evidence="28 29">KMB7</strain>
    </source>
</reference>
<dbReference type="Pfam" id="PF00989">
    <property type="entry name" value="PAS"/>
    <property type="match status" value="1"/>
</dbReference>
<dbReference type="CDD" id="cd00082">
    <property type="entry name" value="HisKA"/>
    <property type="match status" value="1"/>
</dbReference>
<dbReference type="PANTHER" id="PTHR43047:SF64">
    <property type="entry name" value="HISTIDINE KINASE CONTAINING CHEY-HOMOLOGOUS RECEIVER DOMAIN AND PAS DOMAIN-RELATED"/>
    <property type="match status" value="1"/>
</dbReference>
<feature type="transmembrane region" description="Helical" evidence="22">
    <location>
        <begin position="317"/>
        <end position="339"/>
    </location>
</feature>
<keyword evidence="5" id="KW-0997">Cell inner membrane</keyword>
<keyword evidence="8 22" id="KW-0812">Transmembrane</keyword>
<dbReference type="PROSITE" id="PS50113">
    <property type="entry name" value="PAC"/>
    <property type="match status" value="1"/>
</dbReference>
<dbReference type="FunFam" id="3.30.565.10:FF:000010">
    <property type="entry name" value="Sensor histidine kinase RcsC"/>
    <property type="match status" value="1"/>
</dbReference>
<dbReference type="GO" id="GO:0000155">
    <property type="term" value="F:phosphorelay sensor kinase activity"/>
    <property type="evidence" value="ECO:0007669"/>
    <property type="project" value="InterPro"/>
</dbReference>
<evidence type="ECO:0000313" key="28">
    <source>
        <dbReference type="EMBL" id="TBO34337.1"/>
    </source>
</evidence>
<name>A0A4Q9H681_9BURK</name>
<dbReference type="EMBL" id="SIXI01000001">
    <property type="protein sequence ID" value="TBO34337.1"/>
    <property type="molecule type" value="Genomic_DNA"/>
</dbReference>
<keyword evidence="16 22" id="KW-0472">Membrane</keyword>
<dbReference type="SMART" id="SM00448">
    <property type="entry name" value="REC"/>
    <property type="match status" value="1"/>
</dbReference>
<dbReference type="PROSITE" id="PS50110">
    <property type="entry name" value="RESPONSE_REGULATORY"/>
    <property type="match status" value="1"/>
</dbReference>
<keyword evidence="12" id="KW-0067">ATP-binding</keyword>
<dbReference type="SMART" id="SM00388">
    <property type="entry name" value="HisKA"/>
    <property type="match status" value="1"/>
</dbReference>
<dbReference type="PROSITE" id="PS50112">
    <property type="entry name" value="PAS"/>
    <property type="match status" value="1"/>
</dbReference>
<dbReference type="FunFam" id="1.10.287.130:FF:000002">
    <property type="entry name" value="Two-component osmosensing histidine kinase"/>
    <property type="match status" value="1"/>
</dbReference>
<gene>
    <name evidence="28" type="ORF">EYS42_02645</name>
</gene>
<evidence type="ECO:0000256" key="19">
    <source>
        <dbReference type="ARBA" id="ARBA00068150"/>
    </source>
</evidence>
<dbReference type="Proteomes" id="UP000292120">
    <property type="component" value="Unassembled WGS sequence"/>
</dbReference>
<dbReference type="InterPro" id="IPR042240">
    <property type="entry name" value="CHASE_sf"/>
</dbReference>
<dbReference type="NCBIfam" id="TIGR00229">
    <property type="entry name" value="sensory_box"/>
    <property type="match status" value="1"/>
</dbReference>
<dbReference type="InterPro" id="IPR000700">
    <property type="entry name" value="PAS-assoc_C"/>
</dbReference>
<accession>A0A4Q9H681</accession>
<keyword evidence="6 21" id="KW-0597">Phosphoprotein</keyword>
<evidence type="ECO:0000259" key="24">
    <source>
        <dbReference type="PROSITE" id="PS50110"/>
    </source>
</evidence>
<evidence type="ECO:0000256" key="10">
    <source>
        <dbReference type="ARBA" id="ARBA00022741"/>
    </source>
</evidence>
<evidence type="ECO:0000256" key="17">
    <source>
        <dbReference type="ARBA" id="ARBA00058004"/>
    </source>
</evidence>
<dbReference type="Gene3D" id="3.40.50.2300">
    <property type="match status" value="1"/>
</dbReference>
<comment type="catalytic activity">
    <reaction evidence="1">
        <text>ATP + protein L-histidine = ADP + protein N-phospho-L-histidine.</text>
        <dbReference type="EC" id="2.7.13.3"/>
    </reaction>
</comment>
<dbReference type="PANTHER" id="PTHR43047">
    <property type="entry name" value="TWO-COMPONENT HISTIDINE PROTEIN KINASE"/>
    <property type="match status" value="1"/>
</dbReference>
<dbReference type="RefSeq" id="WP_130966287.1">
    <property type="nucleotide sequence ID" value="NZ_SIXI01000001.1"/>
</dbReference>
<proteinExistence type="predicted"/>
<dbReference type="InterPro" id="IPR036890">
    <property type="entry name" value="HATPase_C_sf"/>
</dbReference>
<sequence>MTPHQPAAPHSIHPARWALGVWFVGLLAAMAMGMRAEVANDQRRQEQFAVLTEQAVQDVSVRMQRYEYGLRGARGVVVGADVSAINRQRFEAYSRTREIDREFPGARGFGYIRKIRPAQVDTFLRTARLEGPADFSIRQFKPHNGDLFVIHYIEPLSRNSEAMGLDLASEPIRKATALRAMHTGLPTMSGPITLVQASGARSRGLLLMLPVYRLGTQPHTPAEREAATEGWTYAPLLIDEVIGNPALMDRHYVLTLQDRSDDEAVRFFQSARAEAMSLAARPEQQVGTRTLDVFGRQWQLDVRSTPEFEHDLGLTPAYVPGAITAVLFTLLSGLVYALFAHWAQLGRLGEQQARLAAMAASANDALIGLDHAGLINEWNDAATRMLGYPRDSALGQPLVRLLAPQYLRPLAEQHMTQAMDGHRVPPTDFVCLHLDGTLLDVSITLAPITDAPGKVMGCALTIRDITPQKQAAERILALNATLEQQVIERTAQAEAANQAKSAFLATMSHEIRTPMNALNGMAYLLGKSELDDRQKQYIDTLQDACKDLLRIVDNVLDLSKIEAGQINLNPQRCQIGQLVGEVVRLFEPTAHSKGLQLLHRVTDPQAHDLLIDGGRLKQMLSNLVGNAVKFTASGLVEVDASVQSIDGRRVNLLLQVKDTGIGMNDEVLKRLFQPYQQAQHEEPQQFGGTGLGLSIVKTLAEHMGGQVGVRSQAGQGSEFWISLPCELAQGDAQRPASRTGSSALPELQGDSRLAGVRVMVIDDSEVNALIARQILQFEQADVRMETDARNAVDWLIKHPHEIDVVLMDVQMPELDGRQATQLLRHHHPDKTLPVIALSAGVTEPERQQAMAAGMNDFIAKPFDAVVLVGAVAHWSRRATPSMDRHQGAWNATLPSSTPWPELPGVDLPAVQARFGRQVDLYATMMHRMLAEFGGEQLPDTCPPEAELVDHLRARLHKLKGIAGNLGVMRVHAQAEAAERAAKEQQHEALSQRLVALRVALADVSERVFSRLSDAPAPAAPAMAATRMSDQQLRRWLEQVKARDLDALQQWPHARACLQDQLDASTLLSIDSALQRLDFAQAQAFLRDVRWTQPSP</sequence>
<keyword evidence="15" id="KW-0843">Virulence</keyword>
<keyword evidence="9" id="KW-0732">Signal</keyword>
<dbReference type="PROSITE" id="PS50109">
    <property type="entry name" value="HIS_KIN"/>
    <property type="match status" value="1"/>
</dbReference>
<dbReference type="InterPro" id="IPR000014">
    <property type="entry name" value="PAS"/>
</dbReference>
<dbReference type="InterPro" id="IPR004358">
    <property type="entry name" value="Sig_transdc_His_kin-like_C"/>
</dbReference>
<dbReference type="CDD" id="cd00130">
    <property type="entry name" value="PAS"/>
    <property type="match status" value="1"/>
</dbReference>
<keyword evidence="14" id="KW-0902">Two-component regulatory system</keyword>
<evidence type="ECO:0000259" key="25">
    <source>
        <dbReference type="PROSITE" id="PS50112"/>
    </source>
</evidence>
<dbReference type="GO" id="GO:0005886">
    <property type="term" value="C:plasma membrane"/>
    <property type="evidence" value="ECO:0007669"/>
    <property type="project" value="UniProtKB-SubCell"/>
</dbReference>
<evidence type="ECO:0000256" key="16">
    <source>
        <dbReference type="ARBA" id="ARBA00023136"/>
    </source>
</evidence>
<dbReference type="Gene3D" id="3.30.565.10">
    <property type="entry name" value="Histidine kinase-like ATPase, C-terminal domain"/>
    <property type="match status" value="1"/>
</dbReference>
<dbReference type="InterPro" id="IPR008207">
    <property type="entry name" value="Sig_transdc_His_kin_Hpt_dom"/>
</dbReference>
<evidence type="ECO:0000256" key="20">
    <source>
        <dbReference type="ARBA" id="ARBA00070152"/>
    </source>
</evidence>
<dbReference type="InterPro" id="IPR003594">
    <property type="entry name" value="HATPase_dom"/>
</dbReference>
<dbReference type="SMART" id="SM01079">
    <property type="entry name" value="CHASE"/>
    <property type="match status" value="1"/>
</dbReference>
<evidence type="ECO:0000256" key="7">
    <source>
        <dbReference type="ARBA" id="ARBA00022679"/>
    </source>
</evidence>
<evidence type="ECO:0000313" key="29">
    <source>
        <dbReference type="Proteomes" id="UP000292120"/>
    </source>
</evidence>
<dbReference type="Pfam" id="PF03924">
    <property type="entry name" value="CHASE"/>
    <property type="match status" value="1"/>
</dbReference>
<keyword evidence="29" id="KW-1185">Reference proteome</keyword>
<feature type="modified residue" description="4-aspartylphosphate" evidence="21">
    <location>
        <position position="808"/>
    </location>
</feature>
<comment type="caution">
    <text evidence="28">The sequence shown here is derived from an EMBL/GenBank/DDBJ whole genome shotgun (WGS) entry which is preliminary data.</text>
</comment>